<keyword evidence="1" id="KW-0732">Signal</keyword>
<keyword evidence="5" id="KW-1185">Reference proteome</keyword>
<reference evidence="2 5" key="3">
    <citation type="submission" date="2020-05" db="EMBL/GenBank/DDBJ databases">
        <title>Draft Genome Sequence of Ochrobactrum soli Isolated from Stable Fly Gut.</title>
        <authorList>
            <person name="Pileggi M.T."/>
            <person name="Vazhakkala L.J."/>
            <person name="Wong C.N."/>
        </authorList>
    </citation>
    <scope>NUCLEOTIDE SEQUENCE [LARGE SCALE GENOMIC DNA]</scope>
    <source>
        <strain evidence="2 5">MTP-C0764</strain>
    </source>
</reference>
<evidence type="ECO:0000313" key="4">
    <source>
        <dbReference type="Proteomes" id="UP000246073"/>
    </source>
</evidence>
<dbReference type="Proteomes" id="UP000246073">
    <property type="component" value="Unassembled WGS sequence"/>
</dbReference>
<dbReference type="CDD" id="cd06355">
    <property type="entry name" value="PBP1_FmdD-like"/>
    <property type="match status" value="1"/>
</dbReference>
<dbReference type="SUPFAM" id="SSF53822">
    <property type="entry name" value="Periplasmic binding protein-like I"/>
    <property type="match status" value="1"/>
</dbReference>
<dbReference type="NCBIfam" id="TIGR03407">
    <property type="entry name" value="urea_ABC_UrtA"/>
    <property type="match status" value="1"/>
</dbReference>
<dbReference type="EMBL" id="OOFM01000001">
    <property type="protein sequence ID" value="SPL62150.1"/>
    <property type="molecule type" value="Genomic_DNA"/>
</dbReference>
<dbReference type="Proteomes" id="UP000574931">
    <property type="component" value="Unassembled WGS sequence"/>
</dbReference>
<proteinExistence type="predicted"/>
<feature type="chain" id="PRO_5044578348" evidence="1">
    <location>
        <begin position="27"/>
        <end position="431"/>
    </location>
</feature>
<name>A0A2P9HEE9_9HYPH</name>
<accession>A0A2P9HEE9</accession>
<organism evidence="3 4">
    <name type="scientific">Ochrobactrum soli</name>
    <dbReference type="NCBI Taxonomy" id="2448455"/>
    <lineage>
        <taxon>Bacteria</taxon>
        <taxon>Pseudomonadati</taxon>
        <taxon>Pseudomonadota</taxon>
        <taxon>Alphaproteobacteria</taxon>
        <taxon>Hyphomicrobiales</taxon>
        <taxon>Brucellaceae</taxon>
        <taxon>Brucella/Ochrobactrum group</taxon>
        <taxon>Ochrobactrum</taxon>
    </lineage>
</organism>
<reference evidence="4" key="2">
    <citation type="submission" date="2017-12" db="EMBL/GenBank/DDBJ databases">
        <authorList>
            <person name="Diaz M."/>
        </authorList>
    </citation>
    <scope>NUCLEOTIDE SEQUENCE [LARGE SCALE GENOMIC DNA]</scope>
    <source>
        <strain evidence="4">FI11154</strain>
    </source>
</reference>
<evidence type="ECO:0000313" key="3">
    <source>
        <dbReference type="EMBL" id="SPL62150.1"/>
    </source>
</evidence>
<dbReference type="Pfam" id="PF13433">
    <property type="entry name" value="Peripla_BP_5"/>
    <property type="match status" value="1"/>
</dbReference>
<reference evidence="3" key="1">
    <citation type="submission" date="2017-12" db="EMBL/GenBank/DDBJ databases">
        <authorList>
            <person name="Hurst M.R.H."/>
        </authorList>
    </citation>
    <scope>NUCLEOTIDE SEQUENCE [LARGE SCALE GENOMIC DNA]</scope>
    <source>
        <strain evidence="3">FI11154</strain>
    </source>
</reference>
<evidence type="ECO:0000256" key="1">
    <source>
        <dbReference type="SAM" id="SignalP"/>
    </source>
</evidence>
<gene>
    <name evidence="2" type="primary">urtA</name>
    <name evidence="2" type="ORF">HKX02_11690</name>
    <name evidence="3" type="ORF">OHAE_4942</name>
</gene>
<protein>
    <submittedName>
        <fullName evidence="2">Urea ABC transporter substrate-binding protein</fullName>
    </submittedName>
    <submittedName>
        <fullName evidence="3">Urea ABC transporter, urea binding protein</fullName>
    </submittedName>
</protein>
<dbReference type="AlphaFoldDB" id="A0A2P9HEE9"/>
<evidence type="ECO:0000313" key="2">
    <source>
        <dbReference type="EMBL" id="NNU60919.1"/>
    </source>
</evidence>
<feature type="signal peptide" evidence="1">
    <location>
        <begin position="1"/>
        <end position="26"/>
    </location>
</feature>
<evidence type="ECO:0000313" key="5">
    <source>
        <dbReference type="Proteomes" id="UP000574931"/>
    </source>
</evidence>
<dbReference type="EMBL" id="JABFCY010000006">
    <property type="protein sequence ID" value="NNU60919.1"/>
    <property type="molecule type" value="Genomic_DNA"/>
</dbReference>
<dbReference type="PANTHER" id="PTHR47628:SF1">
    <property type="entry name" value="ALIPHATIC AMIDASE EXPRESSION-REGULATING PROTEIN"/>
    <property type="match status" value="1"/>
</dbReference>
<dbReference type="PANTHER" id="PTHR47628">
    <property type="match status" value="1"/>
</dbReference>
<sequence length="431" mass="46979">MTFRSQMLAALFASALTIPSLSGALAEEDTIKVGILHSLSGTMAISETTLKDAMLMLIEEQNKKGGLLGKKLEAVVVDPASDWPLFAEKARQLISQDKVAAVFGCWTSVSRKSVLPVFKELNNILFYPVQYEGEESERNVFYTGAAPNQQAIPAVDYLMENEGVERWVLEGTDYVYPRTTNKILEAYLLSKGVKPEDIRVNYTPFGFSDWQTEVAAIKGFGGAGKKTAVVSTVNGDANVPFYKELANQGVKAEDIPVVAFSVGEEELAGIDTAPLVGHLAAWNYFQSVDNPTNAKFIETWRAYTKDDKRVTNDPMEASFIGFNMWLKAVEKAGTTDQDAVIDALVGVSVPNLSGGYSTMMPNHHITKPVLIGEIQSNGQFEIVSQTPGLIVGDEWSDYLPDSKNLISDWRKPMSCGNFNVETGKCGGQGGS</sequence>
<dbReference type="InterPro" id="IPR017777">
    <property type="entry name" value="ABC_urea-bd_UrtA"/>
</dbReference>
<dbReference type="Gene3D" id="3.40.50.2300">
    <property type="match status" value="2"/>
</dbReference>
<dbReference type="InterPro" id="IPR028082">
    <property type="entry name" value="Peripla_BP_I"/>
</dbReference>